<dbReference type="InterPro" id="IPR038770">
    <property type="entry name" value="Na+/solute_symporter_sf"/>
</dbReference>
<feature type="transmembrane region" description="Helical" evidence="5">
    <location>
        <begin position="7"/>
        <end position="26"/>
    </location>
</feature>
<gene>
    <name evidence="6" type="ORF">A3D08_00150</name>
</gene>
<evidence type="ECO:0000256" key="2">
    <source>
        <dbReference type="ARBA" id="ARBA00022692"/>
    </source>
</evidence>
<reference evidence="6 7" key="1">
    <citation type="journal article" date="2016" name="Nat. Commun.">
        <title>Thousands of microbial genomes shed light on interconnected biogeochemical processes in an aquifer system.</title>
        <authorList>
            <person name="Anantharaman K."/>
            <person name="Brown C.T."/>
            <person name="Hug L.A."/>
            <person name="Sharon I."/>
            <person name="Castelle C.J."/>
            <person name="Probst A.J."/>
            <person name="Thomas B.C."/>
            <person name="Singh A."/>
            <person name="Wilkins M.J."/>
            <person name="Karaoz U."/>
            <person name="Brodie E.L."/>
            <person name="Williams K.H."/>
            <person name="Hubbard S.S."/>
            <person name="Banfield J.F."/>
        </authorList>
    </citation>
    <scope>NUCLEOTIDE SEQUENCE [LARGE SCALE GENOMIC DNA]</scope>
</reference>
<evidence type="ECO:0000256" key="5">
    <source>
        <dbReference type="SAM" id="Phobius"/>
    </source>
</evidence>
<protein>
    <recommendedName>
        <fullName evidence="8">Bile acid:sodium symporter</fullName>
    </recommendedName>
</protein>
<organism evidence="6 7">
    <name type="scientific">Candidatus Roizmanbacteria bacterium RIFCSPHIGHO2_02_FULL_43_11</name>
    <dbReference type="NCBI Taxonomy" id="1802043"/>
    <lineage>
        <taxon>Bacteria</taxon>
        <taxon>Candidatus Roizmaniibacteriota</taxon>
    </lineage>
</organism>
<evidence type="ECO:0000256" key="4">
    <source>
        <dbReference type="ARBA" id="ARBA00023136"/>
    </source>
</evidence>
<accession>A0A1F7HF95</accession>
<dbReference type="InterPro" id="IPR002657">
    <property type="entry name" value="BilAc:Na_symport/Acr3"/>
</dbReference>
<dbReference type="EMBL" id="MFZT01000040">
    <property type="protein sequence ID" value="OGK29713.1"/>
    <property type="molecule type" value="Genomic_DNA"/>
</dbReference>
<comment type="caution">
    <text evidence="6">The sequence shown here is derived from an EMBL/GenBank/DDBJ whole genome shotgun (WGS) entry which is preliminary data.</text>
</comment>
<evidence type="ECO:0000313" key="7">
    <source>
        <dbReference type="Proteomes" id="UP000178098"/>
    </source>
</evidence>
<comment type="subcellular location">
    <subcellularLocation>
        <location evidence="1">Membrane</location>
        <topology evidence="1">Multi-pass membrane protein</topology>
    </subcellularLocation>
</comment>
<keyword evidence="4 5" id="KW-0472">Membrane</keyword>
<feature type="transmembrane region" description="Helical" evidence="5">
    <location>
        <begin position="254"/>
        <end position="279"/>
    </location>
</feature>
<evidence type="ECO:0000313" key="6">
    <source>
        <dbReference type="EMBL" id="OGK29713.1"/>
    </source>
</evidence>
<dbReference type="AlphaFoldDB" id="A0A1F7HF95"/>
<feature type="transmembrane region" description="Helical" evidence="5">
    <location>
        <begin position="89"/>
        <end position="108"/>
    </location>
</feature>
<keyword evidence="2 5" id="KW-0812">Transmembrane</keyword>
<feature type="transmembrane region" description="Helical" evidence="5">
    <location>
        <begin position="215"/>
        <end position="233"/>
    </location>
</feature>
<evidence type="ECO:0000256" key="3">
    <source>
        <dbReference type="ARBA" id="ARBA00022989"/>
    </source>
</evidence>
<dbReference type="Pfam" id="PF01758">
    <property type="entry name" value="SBF"/>
    <property type="match status" value="1"/>
</dbReference>
<dbReference type="Gene3D" id="1.20.1530.20">
    <property type="match status" value="1"/>
</dbReference>
<dbReference type="Proteomes" id="UP000178098">
    <property type="component" value="Unassembled WGS sequence"/>
</dbReference>
<feature type="transmembrane region" description="Helical" evidence="5">
    <location>
        <begin position="120"/>
        <end position="144"/>
    </location>
</feature>
<evidence type="ECO:0000256" key="1">
    <source>
        <dbReference type="ARBA" id="ARBA00004141"/>
    </source>
</evidence>
<feature type="transmembrane region" description="Helical" evidence="5">
    <location>
        <begin position="32"/>
        <end position="50"/>
    </location>
</feature>
<evidence type="ECO:0008006" key="8">
    <source>
        <dbReference type="Google" id="ProtNLM"/>
    </source>
</evidence>
<proteinExistence type="predicted"/>
<feature type="transmembrane region" description="Helical" evidence="5">
    <location>
        <begin position="62"/>
        <end position="83"/>
    </location>
</feature>
<name>A0A1F7HF95_9BACT</name>
<feature type="transmembrane region" description="Helical" evidence="5">
    <location>
        <begin position="150"/>
        <end position="172"/>
    </location>
</feature>
<keyword evidence="3 5" id="KW-1133">Transmembrane helix</keyword>
<feature type="transmembrane region" description="Helical" evidence="5">
    <location>
        <begin position="184"/>
        <end position="203"/>
    </location>
</feature>
<dbReference type="GO" id="GO:0016020">
    <property type="term" value="C:membrane"/>
    <property type="evidence" value="ECO:0007669"/>
    <property type="project" value="UniProtKB-SubCell"/>
</dbReference>
<sequence>MKYLQQNIWASIGLALFVSFAFPAAGTLLSPFVQILFMFMVFLSSINLNVRSILSEVHHPGKTVIALLLIHVVPPLTMLTLKPFVSDDLFLGLILASSAPSGIAVIFLSKMYKGDPSRALVITFLSNFLSPLILPLVVFTFVGRSVHLDILSMSLTLIKLIIIPGLLAQVIAQSHWKARISRNGPVLLTISLMLLIIGIISPVRNYLLDELLTSLLLAGFIGGTIMLLFLLGFHIGSTMEAKISYGIASSFKNFALATILAFSLFNASVALPALVYAVVNSLLLIPLQWYIEGRRIDAV</sequence>